<dbReference type="Proteomes" id="UP000287166">
    <property type="component" value="Unassembled WGS sequence"/>
</dbReference>
<comment type="caution">
    <text evidence="2">The sequence shown here is derived from an EMBL/GenBank/DDBJ whole genome shotgun (WGS) entry which is preliminary data.</text>
</comment>
<dbReference type="Pfam" id="PF17667">
    <property type="entry name" value="Pkinase_fungal"/>
    <property type="match status" value="1"/>
</dbReference>
<dbReference type="RefSeq" id="XP_027617168.1">
    <property type="nucleotide sequence ID" value="XM_027761367.1"/>
</dbReference>
<reference evidence="2 3" key="1">
    <citation type="journal article" date="2018" name="Sci. Rep.">
        <title>Genome sequence of the cauliflower mushroom Sparassis crispa (Hanabiratake) and its association with beneficial usage.</title>
        <authorList>
            <person name="Kiyama R."/>
            <person name="Furutani Y."/>
            <person name="Kawaguchi K."/>
            <person name="Nakanishi T."/>
        </authorList>
    </citation>
    <scope>NUCLEOTIDE SEQUENCE [LARGE SCALE GENOMIC DNA]</scope>
</reference>
<sequence>MIAEGKPFKGFILDFDYSSFWMDVQAKKNLVPAIVGAVLEARKRYGDRLFEEGDSARMKMLSVGDNVMRELKERAGTPAFMAIEFLGRHTPIVHEVHHDLESFYWLLIWLVLRHTNDDHHHGSSAVFRGDENLCRTHKIVFLLFETLTVRGNAPLTHLLKSLAALVMKSICWANLKTDIVRLTHAAFLQALNE</sequence>
<dbReference type="InParanoid" id="A0A401GVK8"/>
<name>A0A401GVK8_9APHY</name>
<evidence type="ECO:0000313" key="3">
    <source>
        <dbReference type="Proteomes" id="UP000287166"/>
    </source>
</evidence>
<dbReference type="GeneID" id="38783172"/>
<gene>
    <name evidence="2" type="ORF">SCP_0901340</name>
</gene>
<keyword evidence="3" id="KW-1185">Reference proteome</keyword>
<protein>
    <recommendedName>
        <fullName evidence="1">Fungal-type protein kinase domain-containing protein</fullName>
    </recommendedName>
</protein>
<dbReference type="STRING" id="139825.A0A401GVK8"/>
<dbReference type="InterPro" id="IPR040976">
    <property type="entry name" value="Pkinase_fungal"/>
</dbReference>
<proteinExistence type="predicted"/>
<dbReference type="AlphaFoldDB" id="A0A401GVK8"/>
<feature type="domain" description="Fungal-type protein kinase" evidence="1">
    <location>
        <begin position="69"/>
        <end position="111"/>
    </location>
</feature>
<dbReference type="OrthoDB" id="3270165at2759"/>
<evidence type="ECO:0000313" key="2">
    <source>
        <dbReference type="EMBL" id="GBE86255.1"/>
    </source>
</evidence>
<evidence type="ECO:0000259" key="1">
    <source>
        <dbReference type="Pfam" id="PF17667"/>
    </source>
</evidence>
<dbReference type="EMBL" id="BFAD01000009">
    <property type="protein sequence ID" value="GBE86255.1"/>
    <property type="molecule type" value="Genomic_DNA"/>
</dbReference>
<organism evidence="2 3">
    <name type="scientific">Sparassis crispa</name>
    <dbReference type="NCBI Taxonomy" id="139825"/>
    <lineage>
        <taxon>Eukaryota</taxon>
        <taxon>Fungi</taxon>
        <taxon>Dikarya</taxon>
        <taxon>Basidiomycota</taxon>
        <taxon>Agaricomycotina</taxon>
        <taxon>Agaricomycetes</taxon>
        <taxon>Polyporales</taxon>
        <taxon>Sparassidaceae</taxon>
        <taxon>Sparassis</taxon>
    </lineage>
</organism>
<accession>A0A401GVK8</accession>